<proteinExistence type="predicted"/>
<protein>
    <submittedName>
        <fullName evidence="1">Uncharacterized protein</fullName>
    </submittedName>
</protein>
<comment type="caution">
    <text evidence="1">The sequence shown here is derived from an EMBL/GenBank/DDBJ whole genome shotgun (WGS) entry which is preliminary data.</text>
</comment>
<dbReference type="Proteomes" id="UP000790709">
    <property type="component" value="Unassembled WGS sequence"/>
</dbReference>
<name>A0ACB8BJ96_9AGAM</name>
<reference evidence="1" key="1">
    <citation type="journal article" date="2021" name="New Phytol.">
        <title>Evolutionary innovations through gain and loss of genes in the ectomycorrhizal Boletales.</title>
        <authorList>
            <person name="Wu G."/>
            <person name="Miyauchi S."/>
            <person name="Morin E."/>
            <person name="Kuo A."/>
            <person name="Drula E."/>
            <person name="Varga T."/>
            <person name="Kohler A."/>
            <person name="Feng B."/>
            <person name="Cao Y."/>
            <person name="Lipzen A."/>
            <person name="Daum C."/>
            <person name="Hundley H."/>
            <person name="Pangilinan J."/>
            <person name="Johnson J."/>
            <person name="Barry K."/>
            <person name="LaButti K."/>
            <person name="Ng V."/>
            <person name="Ahrendt S."/>
            <person name="Min B."/>
            <person name="Choi I.G."/>
            <person name="Park H."/>
            <person name="Plett J.M."/>
            <person name="Magnuson J."/>
            <person name="Spatafora J.W."/>
            <person name="Nagy L.G."/>
            <person name="Henrissat B."/>
            <person name="Grigoriev I.V."/>
            <person name="Yang Z.L."/>
            <person name="Xu J."/>
            <person name="Martin F.M."/>
        </authorList>
    </citation>
    <scope>NUCLEOTIDE SEQUENCE</scope>
    <source>
        <strain evidence="1">KUC20120723A-06</strain>
    </source>
</reference>
<evidence type="ECO:0000313" key="2">
    <source>
        <dbReference type="Proteomes" id="UP000790709"/>
    </source>
</evidence>
<keyword evidence="2" id="KW-1185">Reference proteome</keyword>
<sequence>MSELVETGSTLLCGDAAIIASFYDALHGINMGLEYVYTFPCGTLCSQRQNPTDGRFFSLFPETFNIGRWNNTPTDWVAGVEW</sequence>
<dbReference type="EMBL" id="MU266395">
    <property type="protein sequence ID" value="KAH7925784.1"/>
    <property type="molecule type" value="Genomic_DNA"/>
</dbReference>
<gene>
    <name evidence="1" type="ORF">BV22DRAFT_407771</name>
</gene>
<accession>A0ACB8BJ96</accession>
<evidence type="ECO:0000313" key="1">
    <source>
        <dbReference type="EMBL" id="KAH7925784.1"/>
    </source>
</evidence>
<organism evidence="1 2">
    <name type="scientific">Leucogyrophana mollusca</name>
    <dbReference type="NCBI Taxonomy" id="85980"/>
    <lineage>
        <taxon>Eukaryota</taxon>
        <taxon>Fungi</taxon>
        <taxon>Dikarya</taxon>
        <taxon>Basidiomycota</taxon>
        <taxon>Agaricomycotina</taxon>
        <taxon>Agaricomycetes</taxon>
        <taxon>Agaricomycetidae</taxon>
        <taxon>Boletales</taxon>
        <taxon>Boletales incertae sedis</taxon>
        <taxon>Leucogyrophana</taxon>
    </lineage>
</organism>